<dbReference type="InterPro" id="IPR031100">
    <property type="entry name" value="LOG_fam"/>
</dbReference>
<dbReference type="EMBL" id="CAFBPY010000012">
    <property type="protein sequence ID" value="CAB5034350.1"/>
    <property type="molecule type" value="Genomic_DNA"/>
</dbReference>
<dbReference type="EMBL" id="CAEZXH010000002">
    <property type="protein sequence ID" value="CAB4674396.1"/>
    <property type="molecule type" value="Genomic_DNA"/>
</dbReference>
<dbReference type="Gene3D" id="3.40.50.450">
    <property type="match status" value="1"/>
</dbReference>
<evidence type="ECO:0000313" key="4">
    <source>
        <dbReference type="EMBL" id="CAB4778798.1"/>
    </source>
</evidence>
<proteinExistence type="predicted"/>
<dbReference type="SUPFAM" id="SSF102405">
    <property type="entry name" value="MCP/YpsA-like"/>
    <property type="match status" value="1"/>
</dbReference>
<dbReference type="EMBL" id="CAEZYJ010000005">
    <property type="protein sequence ID" value="CAB4710984.1"/>
    <property type="molecule type" value="Genomic_DNA"/>
</dbReference>
<evidence type="ECO:0000313" key="2">
    <source>
        <dbReference type="EMBL" id="CAB4674396.1"/>
    </source>
</evidence>
<reference evidence="6" key="1">
    <citation type="submission" date="2020-05" db="EMBL/GenBank/DDBJ databases">
        <authorList>
            <person name="Chiriac C."/>
            <person name="Salcher M."/>
            <person name="Ghai R."/>
            <person name="Kavagutti S V."/>
        </authorList>
    </citation>
    <scope>NUCLEOTIDE SEQUENCE</scope>
</reference>
<dbReference type="InterPro" id="IPR005269">
    <property type="entry name" value="LOG"/>
</dbReference>
<dbReference type="PANTHER" id="PTHR31223:SF70">
    <property type="entry name" value="LOG FAMILY PROTEIN YJL055W"/>
    <property type="match status" value="1"/>
</dbReference>
<dbReference type="GO" id="GO:0005829">
    <property type="term" value="C:cytosol"/>
    <property type="evidence" value="ECO:0007669"/>
    <property type="project" value="TreeGrafter"/>
</dbReference>
<dbReference type="EMBL" id="CAEZUJ010000014">
    <property type="protein sequence ID" value="CAB4597006.1"/>
    <property type="molecule type" value="Genomic_DNA"/>
</dbReference>
<dbReference type="GO" id="GO:0009691">
    <property type="term" value="P:cytokinin biosynthetic process"/>
    <property type="evidence" value="ECO:0007669"/>
    <property type="project" value="InterPro"/>
</dbReference>
<evidence type="ECO:0000313" key="1">
    <source>
        <dbReference type="EMBL" id="CAB4597006.1"/>
    </source>
</evidence>
<accession>A0A6J7S1L5</accession>
<organism evidence="6">
    <name type="scientific">freshwater metagenome</name>
    <dbReference type="NCBI Taxonomy" id="449393"/>
    <lineage>
        <taxon>unclassified sequences</taxon>
        <taxon>metagenomes</taxon>
        <taxon>ecological metagenomes</taxon>
    </lineage>
</organism>
<dbReference type="NCBIfam" id="TIGR00730">
    <property type="entry name" value="Rossman fold protein, TIGR00730 family"/>
    <property type="match status" value="1"/>
</dbReference>
<name>A0A6J7S1L5_9ZZZZ</name>
<gene>
    <name evidence="1" type="ORF">UFOPK1811_00533</name>
    <name evidence="2" type="ORF">UFOPK2360_00062</name>
    <name evidence="3" type="ORF">UFOPK2659_00096</name>
    <name evidence="4" type="ORF">UFOPK2922_00863</name>
    <name evidence="5" type="ORF">UFOPK3306_00402</name>
    <name evidence="6" type="ORF">UFOPK4209_00151</name>
</gene>
<dbReference type="Pfam" id="PF03641">
    <property type="entry name" value="Lysine_decarbox"/>
    <property type="match status" value="1"/>
</dbReference>
<dbReference type="PANTHER" id="PTHR31223">
    <property type="entry name" value="LOG FAMILY PROTEIN YJL055W"/>
    <property type="match status" value="1"/>
</dbReference>
<protein>
    <submittedName>
        <fullName evidence="6">Unannotated protein</fullName>
    </submittedName>
</protein>
<dbReference type="GO" id="GO:0016799">
    <property type="term" value="F:hydrolase activity, hydrolyzing N-glycosyl compounds"/>
    <property type="evidence" value="ECO:0007669"/>
    <property type="project" value="TreeGrafter"/>
</dbReference>
<dbReference type="EMBL" id="CAFBLI010000020">
    <property type="protein sequence ID" value="CAB4860683.1"/>
    <property type="molecule type" value="Genomic_DNA"/>
</dbReference>
<evidence type="ECO:0000313" key="6">
    <source>
        <dbReference type="EMBL" id="CAB5034350.1"/>
    </source>
</evidence>
<evidence type="ECO:0000313" key="5">
    <source>
        <dbReference type="EMBL" id="CAB4860683.1"/>
    </source>
</evidence>
<dbReference type="EMBL" id="CAEZZS010000036">
    <property type="protein sequence ID" value="CAB4778798.1"/>
    <property type="molecule type" value="Genomic_DNA"/>
</dbReference>
<sequence>MRICVYCSASEAIDDKYVELAGALGEAIAKRGWSLVWGGGQISMMGAVSRACREAGGRTVGVIPKKLADIEFADHHADELHVVDDMRVRKALMDDFSDAFITLPGGAGTMEEFFEIWVGKTLGFSKKPLIILDPTDFYGPLSRFLTHLESEKFLKPHQIEALIWTKTIDEALDACIKKI</sequence>
<dbReference type="AlphaFoldDB" id="A0A6J7S1L5"/>
<evidence type="ECO:0000313" key="3">
    <source>
        <dbReference type="EMBL" id="CAB4710984.1"/>
    </source>
</evidence>